<dbReference type="InterPro" id="IPR036010">
    <property type="entry name" value="2Fe-2S_ferredoxin-like_sf"/>
</dbReference>
<sequence>MTWANDRDQASGTRPGGQPPRPERRDGSPLRPDTSRPDTSRPDSPRPDSPRRLSSVEEVEEVVGRPAAIIMRKQISVLDAGCRDVLAHSPVAAFGYRAADGTARTTFVGGTPGFARVHSVKRFSFAVPGPAVARGPVSLFFLLPGVGEVLRVNGTASALKGGETAVDITEAYVHCAQAVIRSGLWEPPAPFRAAEPVPGEGPLTGPGVSDFLAASPFLALSTWDCDHGGDTSPRGDRQAVARVLDGRTLVLADRRGNKRADTLHNLLQDDRLSLAALVPGRSGVLHVHGRGAITDDPALLAPLALRGVPPHLALLIDVEYAEVSANDAVSGARLWTPDGRTGQDRTPDMMALGGAHLAANSAESGGRWTWLLKAVASLPGVTRLLRKVADRAYVAGLRKEGYDDVRAPMAARQGDAFDQTTQVASVQAPLRPVRVREIRQETSTARTLVLEDAAGRAERFDFQPGQFFTLVWDVDGRPVRRAYSASSVPGATHLELTIKHVAGGRFSTHAHRGLRPGDHLAVRGPSGTFHIPAQAPEELVLIAAGSGITPMMSMIRTRLSDPAAAGRIHLLYSSRSPEDIIFGDELTRMEKDRPDRLTVTHVLTRRDGRLDPEGVRRWVTGLSLSDGAHHYVCGPEALMDTVQDVLRHLGVPDGRMHQERFTGGVGAPAVAAPQELRVEEEGSLVGTTVVEPGQTLLDAGLAAGLRMPYSCTVGNCGECVARIRGGEVTQPEHTCLTPEQKAAGYVLTCVGCPLSKVTLDIADQAVPDRS</sequence>
<dbReference type="Gene3D" id="2.40.30.10">
    <property type="entry name" value="Translation factors"/>
    <property type="match status" value="1"/>
</dbReference>
<dbReference type="Proteomes" id="UP001165590">
    <property type="component" value="Unassembled WGS sequence"/>
</dbReference>
<dbReference type="InterPro" id="IPR012675">
    <property type="entry name" value="Beta-grasp_dom_sf"/>
</dbReference>
<dbReference type="CDD" id="cd06214">
    <property type="entry name" value="PA_degradation_oxidoreductase_like"/>
    <property type="match status" value="1"/>
</dbReference>
<dbReference type="Pfam" id="PF00111">
    <property type="entry name" value="Fer2"/>
    <property type="match status" value="1"/>
</dbReference>
<evidence type="ECO:0000256" key="9">
    <source>
        <dbReference type="SAM" id="MobiDB-lite"/>
    </source>
</evidence>
<protein>
    <submittedName>
        <fullName evidence="12">FAD-binding oxidoreductase</fullName>
    </submittedName>
</protein>
<evidence type="ECO:0000259" key="11">
    <source>
        <dbReference type="PROSITE" id="PS51384"/>
    </source>
</evidence>
<dbReference type="InterPro" id="IPR017938">
    <property type="entry name" value="Riboflavin_synthase-like_b-brl"/>
</dbReference>
<proteinExistence type="predicted"/>
<keyword evidence="6" id="KW-0560">Oxidoreductase</keyword>
<dbReference type="Pfam" id="PF00970">
    <property type="entry name" value="FAD_binding_6"/>
    <property type="match status" value="1"/>
</dbReference>
<dbReference type="InterPro" id="IPR011576">
    <property type="entry name" value="Pyridox_Oxase_N"/>
</dbReference>
<dbReference type="PANTHER" id="PTHR47354:SF6">
    <property type="entry name" value="NADH OXIDOREDUCTASE HCR"/>
    <property type="match status" value="1"/>
</dbReference>
<dbReference type="InterPro" id="IPR039261">
    <property type="entry name" value="FNR_nucleotide-bd"/>
</dbReference>
<comment type="cofactor">
    <cofactor evidence="1">
        <name>FAD</name>
        <dbReference type="ChEBI" id="CHEBI:57692"/>
    </cofactor>
</comment>
<keyword evidence="5" id="KW-0274">FAD</keyword>
<keyword evidence="4" id="KW-0479">Metal-binding</keyword>
<feature type="domain" description="FAD-binding FR-type" evidence="11">
    <location>
        <begin position="428"/>
        <end position="532"/>
    </location>
</feature>
<dbReference type="InterPro" id="IPR008333">
    <property type="entry name" value="Cbr1-like_FAD-bd_dom"/>
</dbReference>
<dbReference type="Gene3D" id="3.40.50.80">
    <property type="entry name" value="Nucleotide-binding domain of ferredoxin-NADP reductase (FNR) module"/>
    <property type="match status" value="1"/>
</dbReference>
<dbReference type="RefSeq" id="WP_267030363.1">
    <property type="nucleotide sequence ID" value="NZ_JAIFZO010000002.1"/>
</dbReference>
<dbReference type="InterPro" id="IPR017927">
    <property type="entry name" value="FAD-bd_FR_type"/>
</dbReference>
<dbReference type="PROSITE" id="PS51384">
    <property type="entry name" value="FAD_FR"/>
    <property type="match status" value="1"/>
</dbReference>
<evidence type="ECO:0000256" key="3">
    <source>
        <dbReference type="ARBA" id="ARBA00022714"/>
    </source>
</evidence>
<evidence type="ECO:0000256" key="4">
    <source>
        <dbReference type="ARBA" id="ARBA00022723"/>
    </source>
</evidence>
<evidence type="ECO:0000313" key="13">
    <source>
        <dbReference type="Proteomes" id="UP001165590"/>
    </source>
</evidence>
<dbReference type="Gene3D" id="3.10.20.30">
    <property type="match status" value="1"/>
</dbReference>
<keyword evidence="13" id="KW-1185">Reference proteome</keyword>
<dbReference type="InterPro" id="IPR001709">
    <property type="entry name" value="Flavoprot_Pyr_Nucl_cyt_Rdtase"/>
</dbReference>
<dbReference type="InterPro" id="IPR012349">
    <property type="entry name" value="Split_barrel_FMN-bd"/>
</dbReference>
<dbReference type="SUPFAM" id="SSF54292">
    <property type="entry name" value="2Fe-2S ferredoxin-like"/>
    <property type="match status" value="1"/>
</dbReference>
<dbReference type="InterPro" id="IPR001041">
    <property type="entry name" value="2Fe-2S_ferredoxin-type"/>
</dbReference>
<evidence type="ECO:0000256" key="1">
    <source>
        <dbReference type="ARBA" id="ARBA00001974"/>
    </source>
</evidence>
<dbReference type="PANTHER" id="PTHR47354">
    <property type="entry name" value="NADH OXIDOREDUCTASE HCR"/>
    <property type="match status" value="1"/>
</dbReference>
<keyword evidence="8" id="KW-0411">Iron-sulfur</keyword>
<dbReference type="SUPFAM" id="SSF63380">
    <property type="entry name" value="Riboflavin synthase domain-like"/>
    <property type="match status" value="1"/>
</dbReference>
<dbReference type="PRINTS" id="PR00406">
    <property type="entry name" value="CYTB5RDTASE"/>
</dbReference>
<dbReference type="InterPro" id="IPR001433">
    <property type="entry name" value="OxRdtase_FAD/NAD-bd"/>
</dbReference>
<dbReference type="SUPFAM" id="SSF50475">
    <property type="entry name" value="FMN-binding split barrel"/>
    <property type="match status" value="1"/>
</dbReference>
<dbReference type="InterPro" id="IPR050415">
    <property type="entry name" value="MRET"/>
</dbReference>
<dbReference type="SUPFAM" id="SSF52343">
    <property type="entry name" value="Ferredoxin reductase-like, C-terminal NADP-linked domain"/>
    <property type="match status" value="1"/>
</dbReference>
<reference evidence="12" key="1">
    <citation type="journal article" date="2022" name="bioRxiv">
        <title>Discovery and biosynthetic assessment of Streptomyces ortus sp nov. isolated from a deep-sea sponge.</title>
        <authorList>
            <person name="Williams S.E."/>
        </authorList>
    </citation>
    <scope>NUCLEOTIDE SEQUENCE</scope>
    <source>
        <strain evidence="12">A15ISP2-DRY2</strain>
    </source>
</reference>
<dbReference type="Pfam" id="PF01243">
    <property type="entry name" value="PNPOx_N"/>
    <property type="match status" value="1"/>
</dbReference>
<evidence type="ECO:0000259" key="10">
    <source>
        <dbReference type="PROSITE" id="PS51085"/>
    </source>
</evidence>
<dbReference type="Gene3D" id="2.30.110.10">
    <property type="entry name" value="Electron Transport, Fmn-binding Protein, Chain A"/>
    <property type="match status" value="1"/>
</dbReference>
<keyword evidence="3" id="KW-0001">2Fe-2S</keyword>
<evidence type="ECO:0000256" key="7">
    <source>
        <dbReference type="ARBA" id="ARBA00023004"/>
    </source>
</evidence>
<evidence type="ECO:0000256" key="5">
    <source>
        <dbReference type="ARBA" id="ARBA00022827"/>
    </source>
</evidence>
<evidence type="ECO:0000256" key="6">
    <source>
        <dbReference type="ARBA" id="ARBA00023002"/>
    </source>
</evidence>
<keyword evidence="7" id="KW-0408">Iron</keyword>
<keyword evidence="2" id="KW-0285">Flavoprotein</keyword>
<organism evidence="12 13">
    <name type="scientific">Streptomyces ortus</name>
    <dbReference type="NCBI Taxonomy" id="2867268"/>
    <lineage>
        <taxon>Bacteria</taxon>
        <taxon>Bacillati</taxon>
        <taxon>Actinomycetota</taxon>
        <taxon>Actinomycetes</taxon>
        <taxon>Kitasatosporales</taxon>
        <taxon>Streptomycetaceae</taxon>
        <taxon>Streptomyces</taxon>
    </lineage>
</organism>
<dbReference type="CDD" id="cd00207">
    <property type="entry name" value="fer2"/>
    <property type="match status" value="1"/>
</dbReference>
<dbReference type="EMBL" id="JAIFZO010000002">
    <property type="protein sequence ID" value="MCX4238023.1"/>
    <property type="molecule type" value="Genomic_DNA"/>
</dbReference>
<dbReference type="PRINTS" id="PR00371">
    <property type="entry name" value="FPNCR"/>
</dbReference>
<comment type="caution">
    <text evidence="12">The sequence shown here is derived from an EMBL/GenBank/DDBJ whole genome shotgun (WGS) entry which is preliminary data.</text>
</comment>
<feature type="compositionally biased region" description="Basic and acidic residues" evidence="9">
    <location>
        <begin position="21"/>
        <end position="55"/>
    </location>
</feature>
<dbReference type="PROSITE" id="PS51085">
    <property type="entry name" value="2FE2S_FER_2"/>
    <property type="match status" value="1"/>
</dbReference>
<evidence type="ECO:0000313" key="12">
    <source>
        <dbReference type="EMBL" id="MCX4238023.1"/>
    </source>
</evidence>
<gene>
    <name evidence="12" type="ORF">K3769_35705</name>
</gene>
<name>A0ABT3VEC0_9ACTN</name>
<evidence type="ECO:0000256" key="8">
    <source>
        <dbReference type="ARBA" id="ARBA00023014"/>
    </source>
</evidence>
<evidence type="ECO:0000256" key="2">
    <source>
        <dbReference type="ARBA" id="ARBA00022630"/>
    </source>
</evidence>
<dbReference type="Pfam" id="PF00175">
    <property type="entry name" value="NAD_binding_1"/>
    <property type="match status" value="1"/>
</dbReference>
<accession>A0ABT3VEC0</accession>
<feature type="domain" description="2Fe-2S ferredoxin-type" evidence="10">
    <location>
        <begin position="674"/>
        <end position="765"/>
    </location>
</feature>
<feature type="region of interest" description="Disordered" evidence="9">
    <location>
        <begin position="1"/>
        <end position="58"/>
    </location>
</feature>